<feature type="signal peptide" evidence="3">
    <location>
        <begin position="1"/>
        <end position="26"/>
    </location>
</feature>
<dbReference type="SMART" id="SM00228">
    <property type="entry name" value="PDZ"/>
    <property type="match status" value="1"/>
</dbReference>
<dbReference type="Gene3D" id="2.30.42.10">
    <property type="match status" value="1"/>
</dbReference>
<feature type="domain" description="PDZ" evidence="4">
    <location>
        <begin position="289"/>
        <end position="372"/>
    </location>
</feature>
<dbReference type="RefSeq" id="WP_106381221.1">
    <property type="nucleotide sequence ID" value="NZ_NIGF01000026.1"/>
</dbReference>
<reference evidence="5 6" key="1">
    <citation type="journal article" date="2018" name="Syst. Appl. Microbiol.">
        <title>Abditibacterium utsteinense sp. nov., the first cultivated member of candidate phylum FBP, isolated from ice-free Antarctic soil samples.</title>
        <authorList>
            <person name="Tahon G."/>
            <person name="Tytgat B."/>
            <person name="Lebbe L."/>
            <person name="Carlier A."/>
            <person name="Willems A."/>
        </authorList>
    </citation>
    <scope>NUCLEOTIDE SEQUENCE [LARGE SCALE GENOMIC DNA]</scope>
    <source>
        <strain evidence="5 6">LMG 29911</strain>
    </source>
</reference>
<keyword evidence="1 5" id="KW-0645">Protease</keyword>
<evidence type="ECO:0000256" key="1">
    <source>
        <dbReference type="ARBA" id="ARBA00022670"/>
    </source>
</evidence>
<accession>A0A2S8SPB5</accession>
<dbReference type="OrthoDB" id="9758917at2"/>
<dbReference type="EMBL" id="NIGF01000026">
    <property type="protein sequence ID" value="PQV62642.1"/>
    <property type="molecule type" value="Genomic_DNA"/>
</dbReference>
<dbReference type="SUPFAM" id="SSF50494">
    <property type="entry name" value="Trypsin-like serine proteases"/>
    <property type="match status" value="1"/>
</dbReference>
<protein>
    <submittedName>
        <fullName evidence="5">Serine protease DegQ</fullName>
    </submittedName>
</protein>
<dbReference type="InParanoid" id="A0A2S8SPB5"/>
<evidence type="ECO:0000256" key="3">
    <source>
        <dbReference type="SAM" id="SignalP"/>
    </source>
</evidence>
<keyword evidence="2" id="KW-0378">Hydrolase</keyword>
<dbReference type="SUPFAM" id="SSF50156">
    <property type="entry name" value="PDZ domain-like"/>
    <property type="match status" value="1"/>
</dbReference>
<dbReference type="InterPro" id="IPR009003">
    <property type="entry name" value="Peptidase_S1_PA"/>
</dbReference>
<dbReference type="Pfam" id="PF13365">
    <property type="entry name" value="Trypsin_2"/>
    <property type="match status" value="1"/>
</dbReference>
<keyword evidence="6" id="KW-1185">Reference proteome</keyword>
<name>A0A2S8SPB5_9BACT</name>
<evidence type="ECO:0000313" key="6">
    <source>
        <dbReference type="Proteomes" id="UP000237684"/>
    </source>
</evidence>
<evidence type="ECO:0000256" key="2">
    <source>
        <dbReference type="ARBA" id="ARBA00022801"/>
    </source>
</evidence>
<dbReference type="PANTHER" id="PTHR43343">
    <property type="entry name" value="PEPTIDASE S12"/>
    <property type="match status" value="1"/>
</dbReference>
<comment type="caution">
    <text evidence="5">The sequence shown here is derived from an EMBL/GenBank/DDBJ whole genome shotgun (WGS) entry which is preliminary data.</text>
</comment>
<dbReference type="Proteomes" id="UP000237684">
    <property type="component" value="Unassembled WGS sequence"/>
</dbReference>
<feature type="chain" id="PRO_5015473783" evidence="3">
    <location>
        <begin position="27"/>
        <end position="391"/>
    </location>
</feature>
<dbReference type="GO" id="GO:0006508">
    <property type="term" value="P:proteolysis"/>
    <property type="evidence" value="ECO:0007669"/>
    <property type="project" value="UniProtKB-KW"/>
</dbReference>
<dbReference type="InterPro" id="IPR001940">
    <property type="entry name" value="Peptidase_S1C"/>
</dbReference>
<dbReference type="PROSITE" id="PS51257">
    <property type="entry name" value="PROKAR_LIPOPROTEIN"/>
    <property type="match status" value="1"/>
</dbReference>
<dbReference type="PRINTS" id="PR00834">
    <property type="entry name" value="PROTEASES2C"/>
</dbReference>
<dbReference type="PANTHER" id="PTHR43343:SF3">
    <property type="entry name" value="PROTEASE DO-LIKE 8, CHLOROPLASTIC"/>
    <property type="match status" value="1"/>
</dbReference>
<dbReference type="GO" id="GO:0004252">
    <property type="term" value="F:serine-type endopeptidase activity"/>
    <property type="evidence" value="ECO:0007669"/>
    <property type="project" value="InterPro"/>
</dbReference>
<dbReference type="InterPro" id="IPR001478">
    <property type="entry name" value="PDZ"/>
</dbReference>
<dbReference type="AlphaFoldDB" id="A0A2S8SPB5"/>
<sequence length="391" mass="40823">MKNRALFSLCGVSLATFLIGACVQNAATPQNGLQGSASAQSTAPRAKSNAPIRNADDLAALSSTYAQIARKVTPAVVNIQSTTIIPGRVLRDPFSDFFGDGGRMLRERDRKSQSLGSGVLIDARGLIITNNHVVKDATQIIVTLNDKRRFPAKVLGADPDSDVAVLKIDAANLPVLRWANSSQLNVGDIVLAVGSPFGLSSTVTQGIISAKGRRDLGISAYEDFLQTDAAINPGNSGGALVDVQGNLVGINTAILSESGGNQGIGLAIPSQLAQQVIGQLAKNGRVTRGWLGIVVEPLSGDNVEPENLNNGGVLVTGVLPQSPAARLPWIENGTNILLSVNGKRLDSAGELRNLVAGAAPGQDLKLRVWQNGQVHEFEIFSARRPAGVSGV</sequence>
<dbReference type="Gene3D" id="2.40.10.120">
    <property type="match status" value="1"/>
</dbReference>
<dbReference type="InterPro" id="IPR036034">
    <property type="entry name" value="PDZ_sf"/>
</dbReference>
<organism evidence="5 6">
    <name type="scientific">Abditibacterium utsteinense</name>
    <dbReference type="NCBI Taxonomy" id="1960156"/>
    <lineage>
        <taxon>Bacteria</taxon>
        <taxon>Pseudomonadati</taxon>
        <taxon>Abditibacteriota</taxon>
        <taxon>Abditibacteriia</taxon>
        <taxon>Abditibacteriales</taxon>
        <taxon>Abditibacteriaceae</taxon>
        <taxon>Abditibacterium</taxon>
    </lineage>
</organism>
<gene>
    <name evidence="5" type="ORF">B1R32_12626</name>
</gene>
<evidence type="ECO:0000259" key="4">
    <source>
        <dbReference type="SMART" id="SM00228"/>
    </source>
</evidence>
<proteinExistence type="predicted"/>
<keyword evidence="3" id="KW-0732">Signal</keyword>
<dbReference type="InterPro" id="IPR051201">
    <property type="entry name" value="Chloro_Bact_Ser_Proteases"/>
</dbReference>
<dbReference type="Pfam" id="PF13180">
    <property type="entry name" value="PDZ_2"/>
    <property type="match status" value="1"/>
</dbReference>
<evidence type="ECO:0000313" key="5">
    <source>
        <dbReference type="EMBL" id="PQV62642.1"/>
    </source>
</evidence>